<comment type="caution">
    <text evidence="2">The sequence shown here is derived from an EMBL/GenBank/DDBJ whole genome shotgun (WGS) entry which is preliminary data.</text>
</comment>
<organism evidence="2 3">
    <name type="scientific">Goodea atripinnis</name>
    <dbReference type="NCBI Taxonomy" id="208336"/>
    <lineage>
        <taxon>Eukaryota</taxon>
        <taxon>Metazoa</taxon>
        <taxon>Chordata</taxon>
        <taxon>Craniata</taxon>
        <taxon>Vertebrata</taxon>
        <taxon>Euteleostomi</taxon>
        <taxon>Actinopterygii</taxon>
        <taxon>Neopterygii</taxon>
        <taxon>Teleostei</taxon>
        <taxon>Neoteleostei</taxon>
        <taxon>Acanthomorphata</taxon>
        <taxon>Ovalentaria</taxon>
        <taxon>Atherinomorphae</taxon>
        <taxon>Cyprinodontiformes</taxon>
        <taxon>Goodeidae</taxon>
        <taxon>Goodea</taxon>
    </lineage>
</organism>
<dbReference type="Proteomes" id="UP001476798">
    <property type="component" value="Unassembled WGS sequence"/>
</dbReference>
<feature type="compositionally biased region" description="Polar residues" evidence="1">
    <location>
        <begin position="76"/>
        <end position="87"/>
    </location>
</feature>
<gene>
    <name evidence="2" type="ORF">GOODEAATRI_019955</name>
</gene>
<dbReference type="EMBL" id="JAHRIO010091783">
    <property type="protein sequence ID" value="MEQ2188927.1"/>
    <property type="molecule type" value="Genomic_DNA"/>
</dbReference>
<feature type="compositionally biased region" description="Polar residues" evidence="1">
    <location>
        <begin position="36"/>
        <end position="52"/>
    </location>
</feature>
<feature type="region of interest" description="Disordered" evidence="1">
    <location>
        <begin position="28"/>
        <end position="100"/>
    </location>
</feature>
<reference evidence="2 3" key="1">
    <citation type="submission" date="2021-06" db="EMBL/GenBank/DDBJ databases">
        <authorList>
            <person name="Palmer J.M."/>
        </authorList>
    </citation>
    <scope>NUCLEOTIDE SEQUENCE [LARGE SCALE GENOMIC DNA]</scope>
    <source>
        <strain evidence="2 3">GA_2019</strain>
        <tissue evidence="2">Muscle</tissue>
    </source>
</reference>
<evidence type="ECO:0000313" key="3">
    <source>
        <dbReference type="Proteomes" id="UP001476798"/>
    </source>
</evidence>
<proteinExistence type="predicted"/>
<protein>
    <submittedName>
        <fullName evidence="2">Uncharacterized protein</fullName>
    </submittedName>
</protein>
<feature type="compositionally biased region" description="Basic and acidic residues" evidence="1">
    <location>
        <begin position="53"/>
        <end position="69"/>
    </location>
</feature>
<keyword evidence="3" id="KW-1185">Reference proteome</keyword>
<sequence length="100" mass="11129">MPPQSKRATFPLFRKISTAPTYISVQKPASAEEEMYSTSTPSMEMQQLSHSDALSHSHRPDIFSPESRHTLPVNKINPTITTSSSENHVAHNVADHLNMS</sequence>
<accession>A0ABV0PZH3</accession>
<name>A0ABV0PZH3_9TELE</name>
<evidence type="ECO:0000313" key="2">
    <source>
        <dbReference type="EMBL" id="MEQ2188927.1"/>
    </source>
</evidence>
<evidence type="ECO:0000256" key="1">
    <source>
        <dbReference type="SAM" id="MobiDB-lite"/>
    </source>
</evidence>